<evidence type="ECO:0000256" key="1">
    <source>
        <dbReference type="SAM" id="MobiDB-lite"/>
    </source>
</evidence>
<name>A0A0P0VKZ3_ORYSJ</name>
<evidence type="ECO:0000313" key="2">
    <source>
        <dbReference type="EMBL" id="BAS79430.1"/>
    </source>
</evidence>
<evidence type="ECO:0000313" key="3">
    <source>
        <dbReference type="Proteomes" id="UP000059680"/>
    </source>
</evidence>
<protein>
    <submittedName>
        <fullName evidence="2">Os02g0581600 protein</fullName>
    </submittedName>
</protein>
<dbReference type="PaxDb" id="39947-A0A0P0VKZ3"/>
<gene>
    <name evidence="2" type="ordered locus">Os02g0581600</name>
    <name evidence="2" type="ORF">OSNPB_020581600</name>
</gene>
<feature type="non-terminal residue" evidence="2">
    <location>
        <position position="1"/>
    </location>
</feature>
<feature type="region of interest" description="Disordered" evidence="1">
    <location>
        <begin position="1"/>
        <end position="101"/>
    </location>
</feature>
<organism evidence="2 3">
    <name type="scientific">Oryza sativa subsp. japonica</name>
    <name type="common">Rice</name>
    <dbReference type="NCBI Taxonomy" id="39947"/>
    <lineage>
        <taxon>Eukaryota</taxon>
        <taxon>Viridiplantae</taxon>
        <taxon>Streptophyta</taxon>
        <taxon>Embryophyta</taxon>
        <taxon>Tracheophyta</taxon>
        <taxon>Spermatophyta</taxon>
        <taxon>Magnoliopsida</taxon>
        <taxon>Liliopsida</taxon>
        <taxon>Poales</taxon>
        <taxon>Poaceae</taxon>
        <taxon>BOP clade</taxon>
        <taxon>Oryzoideae</taxon>
        <taxon>Oryzeae</taxon>
        <taxon>Oryzinae</taxon>
        <taxon>Oryza</taxon>
        <taxon>Oryza sativa</taxon>
    </lineage>
</organism>
<accession>A0A0P0VKZ3</accession>
<reference evidence="3" key="1">
    <citation type="journal article" date="2005" name="Nature">
        <title>The map-based sequence of the rice genome.</title>
        <authorList>
            <consortium name="International rice genome sequencing project (IRGSP)"/>
            <person name="Matsumoto T."/>
            <person name="Wu J."/>
            <person name="Kanamori H."/>
            <person name="Katayose Y."/>
            <person name="Fujisawa M."/>
            <person name="Namiki N."/>
            <person name="Mizuno H."/>
            <person name="Yamamoto K."/>
            <person name="Antonio B.A."/>
            <person name="Baba T."/>
            <person name="Sakata K."/>
            <person name="Nagamura Y."/>
            <person name="Aoki H."/>
            <person name="Arikawa K."/>
            <person name="Arita K."/>
            <person name="Bito T."/>
            <person name="Chiden Y."/>
            <person name="Fujitsuka N."/>
            <person name="Fukunaka R."/>
            <person name="Hamada M."/>
            <person name="Harada C."/>
            <person name="Hayashi A."/>
            <person name="Hijishita S."/>
            <person name="Honda M."/>
            <person name="Hosokawa S."/>
            <person name="Ichikawa Y."/>
            <person name="Idonuma A."/>
            <person name="Iijima M."/>
            <person name="Ikeda M."/>
            <person name="Ikeno M."/>
            <person name="Ito K."/>
            <person name="Ito S."/>
            <person name="Ito T."/>
            <person name="Ito Y."/>
            <person name="Ito Y."/>
            <person name="Iwabuchi A."/>
            <person name="Kamiya K."/>
            <person name="Karasawa W."/>
            <person name="Kurita K."/>
            <person name="Katagiri S."/>
            <person name="Kikuta A."/>
            <person name="Kobayashi H."/>
            <person name="Kobayashi N."/>
            <person name="Machita K."/>
            <person name="Maehara T."/>
            <person name="Masukawa M."/>
            <person name="Mizubayashi T."/>
            <person name="Mukai Y."/>
            <person name="Nagasaki H."/>
            <person name="Nagata Y."/>
            <person name="Naito S."/>
            <person name="Nakashima M."/>
            <person name="Nakama Y."/>
            <person name="Nakamichi Y."/>
            <person name="Nakamura M."/>
            <person name="Meguro A."/>
            <person name="Negishi M."/>
            <person name="Ohta I."/>
            <person name="Ohta T."/>
            <person name="Okamoto M."/>
            <person name="Ono N."/>
            <person name="Saji S."/>
            <person name="Sakaguchi M."/>
            <person name="Sakai K."/>
            <person name="Shibata M."/>
            <person name="Shimokawa T."/>
            <person name="Song J."/>
            <person name="Takazaki Y."/>
            <person name="Terasawa K."/>
            <person name="Tsugane M."/>
            <person name="Tsuji K."/>
            <person name="Ueda S."/>
            <person name="Waki K."/>
            <person name="Yamagata H."/>
            <person name="Yamamoto M."/>
            <person name="Yamamoto S."/>
            <person name="Yamane H."/>
            <person name="Yoshiki S."/>
            <person name="Yoshihara R."/>
            <person name="Yukawa K."/>
            <person name="Zhong H."/>
            <person name="Yano M."/>
            <person name="Yuan Q."/>
            <person name="Ouyang S."/>
            <person name="Liu J."/>
            <person name="Jones K.M."/>
            <person name="Gansberger K."/>
            <person name="Moffat K."/>
            <person name="Hill J."/>
            <person name="Bera J."/>
            <person name="Fadrosh D."/>
            <person name="Jin S."/>
            <person name="Johri S."/>
            <person name="Kim M."/>
            <person name="Overton L."/>
            <person name="Reardon M."/>
            <person name="Tsitrin T."/>
            <person name="Vuong H."/>
            <person name="Weaver B."/>
            <person name="Ciecko A."/>
            <person name="Tallon L."/>
            <person name="Jackson J."/>
            <person name="Pai G."/>
            <person name="Aken S.V."/>
            <person name="Utterback T."/>
            <person name="Reidmuller S."/>
            <person name="Feldblyum T."/>
            <person name="Hsiao J."/>
            <person name="Zismann V."/>
            <person name="Iobst S."/>
            <person name="de Vazeille A.R."/>
            <person name="Buell C.R."/>
            <person name="Ying K."/>
            <person name="Li Y."/>
            <person name="Lu T."/>
            <person name="Huang Y."/>
            <person name="Zhao Q."/>
            <person name="Feng Q."/>
            <person name="Zhang L."/>
            <person name="Zhu J."/>
            <person name="Weng Q."/>
            <person name="Mu J."/>
            <person name="Lu Y."/>
            <person name="Fan D."/>
            <person name="Liu Y."/>
            <person name="Guan J."/>
            <person name="Zhang Y."/>
            <person name="Yu S."/>
            <person name="Liu X."/>
            <person name="Zhang Y."/>
            <person name="Hong G."/>
            <person name="Han B."/>
            <person name="Choisne N."/>
            <person name="Demange N."/>
            <person name="Orjeda G."/>
            <person name="Samain S."/>
            <person name="Cattolico L."/>
            <person name="Pelletier E."/>
            <person name="Couloux A."/>
            <person name="Segurens B."/>
            <person name="Wincker P."/>
            <person name="D'Hont A."/>
            <person name="Scarpelli C."/>
            <person name="Weissenbach J."/>
            <person name="Salanoubat M."/>
            <person name="Quetier F."/>
            <person name="Yu Y."/>
            <person name="Kim H.R."/>
            <person name="Rambo T."/>
            <person name="Currie J."/>
            <person name="Collura K."/>
            <person name="Luo M."/>
            <person name="Yang T."/>
            <person name="Ammiraju J.S.S."/>
            <person name="Engler F."/>
            <person name="Soderlund C."/>
            <person name="Wing R.A."/>
            <person name="Palmer L.E."/>
            <person name="de la Bastide M."/>
            <person name="Spiegel L."/>
            <person name="Nascimento L."/>
            <person name="Zutavern T."/>
            <person name="O'Shaughnessy A."/>
            <person name="Dike S."/>
            <person name="Dedhia N."/>
            <person name="Preston R."/>
            <person name="Balija V."/>
            <person name="McCombie W.R."/>
            <person name="Chow T."/>
            <person name="Chen H."/>
            <person name="Chung M."/>
            <person name="Chen C."/>
            <person name="Shaw J."/>
            <person name="Wu H."/>
            <person name="Hsiao K."/>
            <person name="Chao Y."/>
            <person name="Chu M."/>
            <person name="Cheng C."/>
            <person name="Hour A."/>
            <person name="Lee P."/>
            <person name="Lin S."/>
            <person name="Lin Y."/>
            <person name="Liou J."/>
            <person name="Liu S."/>
            <person name="Hsing Y."/>
            <person name="Raghuvanshi S."/>
            <person name="Mohanty A."/>
            <person name="Bharti A.K."/>
            <person name="Gaur A."/>
            <person name="Gupta V."/>
            <person name="Kumar D."/>
            <person name="Ravi V."/>
            <person name="Vij S."/>
            <person name="Kapur A."/>
            <person name="Khurana P."/>
            <person name="Khurana P."/>
            <person name="Khurana J.P."/>
            <person name="Tyagi A.K."/>
            <person name="Gaikwad K."/>
            <person name="Singh A."/>
            <person name="Dalal V."/>
            <person name="Srivastava S."/>
            <person name="Dixit A."/>
            <person name="Pal A.K."/>
            <person name="Ghazi I.A."/>
            <person name="Yadav M."/>
            <person name="Pandit A."/>
            <person name="Bhargava A."/>
            <person name="Sureshbabu K."/>
            <person name="Batra K."/>
            <person name="Sharma T.R."/>
            <person name="Mohapatra T."/>
            <person name="Singh N.K."/>
            <person name="Messing J."/>
            <person name="Nelson A.B."/>
            <person name="Fuks G."/>
            <person name="Kavchok S."/>
            <person name="Keizer G."/>
            <person name="Linton E."/>
            <person name="Llaca V."/>
            <person name="Song R."/>
            <person name="Tanyolac B."/>
            <person name="Young S."/>
            <person name="Ho-Il K."/>
            <person name="Hahn J.H."/>
            <person name="Sangsakoo G."/>
            <person name="Vanavichit A."/>
            <person name="de Mattos Luiz.A.T."/>
            <person name="Zimmer P.D."/>
            <person name="Malone G."/>
            <person name="Dellagostin O."/>
            <person name="de Oliveira A.C."/>
            <person name="Bevan M."/>
            <person name="Bancroft I."/>
            <person name="Minx P."/>
            <person name="Cordum H."/>
            <person name="Wilson R."/>
            <person name="Cheng Z."/>
            <person name="Jin W."/>
            <person name="Jiang J."/>
            <person name="Leong S.A."/>
            <person name="Iwama H."/>
            <person name="Gojobori T."/>
            <person name="Itoh T."/>
            <person name="Niimura Y."/>
            <person name="Fujii Y."/>
            <person name="Habara T."/>
            <person name="Sakai H."/>
            <person name="Sato Y."/>
            <person name="Wilson G."/>
            <person name="Kumar K."/>
            <person name="McCouch S."/>
            <person name="Juretic N."/>
            <person name="Hoen D."/>
            <person name="Wright S."/>
            <person name="Bruskiewich R."/>
            <person name="Bureau T."/>
            <person name="Miyao A."/>
            <person name="Hirochika H."/>
            <person name="Nishikawa T."/>
            <person name="Kadowaki K."/>
            <person name="Sugiura M."/>
            <person name="Burr B."/>
            <person name="Sasaki T."/>
        </authorList>
    </citation>
    <scope>NUCLEOTIDE SEQUENCE [LARGE SCALE GENOMIC DNA]</scope>
    <source>
        <strain evidence="3">cv. Nipponbare</strain>
    </source>
</reference>
<dbReference type="InParanoid" id="A0A0P0VKZ3"/>
<reference evidence="2 3" key="2">
    <citation type="journal article" date="2013" name="Plant Cell Physiol.">
        <title>Rice Annotation Project Database (RAP-DB): an integrative and interactive database for rice genomics.</title>
        <authorList>
            <person name="Sakai H."/>
            <person name="Lee S.S."/>
            <person name="Tanaka T."/>
            <person name="Numa H."/>
            <person name="Kim J."/>
            <person name="Kawahara Y."/>
            <person name="Wakimoto H."/>
            <person name="Yang C.C."/>
            <person name="Iwamoto M."/>
            <person name="Abe T."/>
            <person name="Yamada Y."/>
            <person name="Muto A."/>
            <person name="Inokuchi H."/>
            <person name="Ikemura T."/>
            <person name="Matsumoto T."/>
            <person name="Sasaki T."/>
            <person name="Itoh T."/>
        </authorList>
    </citation>
    <scope>NUCLEOTIDE SEQUENCE [LARGE SCALE GENOMIC DNA]</scope>
    <source>
        <strain evidence="3">cv. Nipponbare</strain>
    </source>
</reference>
<feature type="compositionally biased region" description="Low complexity" evidence="1">
    <location>
        <begin position="65"/>
        <end position="76"/>
    </location>
</feature>
<reference evidence="2 3" key="3">
    <citation type="journal article" date="2013" name="Rice">
        <title>Improvement of the Oryza sativa Nipponbare reference genome using next generation sequence and optical map data.</title>
        <authorList>
            <person name="Kawahara Y."/>
            <person name="de la Bastide M."/>
            <person name="Hamilton J.P."/>
            <person name="Kanamori H."/>
            <person name="McCombie W.R."/>
            <person name="Ouyang S."/>
            <person name="Schwartz D.C."/>
            <person name="Tanaka T."/>
            <person name="Wu J."/>
            <person name="Zhou S."/>
            <person name="Childs K.L."/>
            <person name="Davidson R.M."/>
            <person name="Lin H."/>
            <person name="Quesada-Ocampo L."/>
            <person name="Vaillancourt B."/>
            <person name="Sakai H."/>
            <person name="Lee S.S."/>
            <person name="Kim J."/>
            <person name="Numa H."/>
            <person name="Itoh T."/>
            <person name="Buell C.R."/>
            <person name="Matsumoto T."/>
        </authorList>
    </citation>
    <scope>NUCLEOTIDE SEQUENCE [LARGE SCALE GENOMIC DNA]</scope>
    <source>
        <strain evidence="3">cv. Nipponbare</strain>
    </source>
</reference>
<keyword evidence="3" id="KW-1185">Reference proteome</keyword>
<proteinExistence type="predicted"/>
<dbReference type="AlphaFoldDB" id="A0A0P0VKZ3"/>
<dbReference type="Gramene" id="Os02t0581600-01">
    <property type="protein sequence ID" value="Os02t0581600-01"/>
    <property type="gene ID" value="Os02g0581600"/>
</dbReference>
<dbReference type="Proteomes" id="UP000059680">
    <property type="component" value="Chromosome 2"/>
</dbReference>
<sequence length="163" mass="17312">DRQLASSLRQDYCGLTGSNQHVRPPPPLSSPSRLCRRSVGSGRRAATAPSPLRQQRAASGDTALPSSPSPLSAASAAGGGRRRRVGGGTGDAGPPYRHRRHSASFPAGLRVAIAVGILVLDRREERRARAGDGANEQHRGERGQELSFFLCSSLLFFLFSEGL</sequence>
<dbReference type="EMBL" id="AP014958">
    <property type="protein sequence ID" value="BAS79430.1"/>
    <property type="molecule type" value="Genomic_DNA"/>
</dbReference>